<evidence type="ECO:0000256" key="1">
    <source>
        <dbReference type="ARBA" id="ARBA00023015"/>
    </source>
</evidence>
<evidence type="ECO:0000313" key="5">
    <source>
        <dbReference type="EMBL" id="MBK3428247.1"/>
    </source>
</evidence>
<dbReference type="GO" id="GO:0003677">
    <property type="term" value="F:DNA binding"/>
    <property type="evidence" value="ECO:0007669"/>
    <property type="project" value="UniProtKB-KW"/>
</dbReference>
<keyword evidence="6" id="KW-1185">Reference proteome</keyword>
<evidence type="ECO:0000256" key="2">
    <source>
        <dbReference type="ARBA" id="ARBA00023125"/>
    </source>
</evidence>
<dbReference type="GO" id="GO:0003700">
    <property type="term" value="F:DNA-binding transcription factor activity"/>
    <property type="evidence" value="ECO:0007669"/>
    <property type="project" value="InterPro"/>
</dbReference>
<dbReference type="SUPFAM" id="SSF46785">
    <property type="entry name" value="Winged helix' DNA-binding domain"/>
    <property type="match status" value="1"/>
</dbReference>
<keyword evidence="1" id="KW-0805">Transcription regulation</keyword>
<dbReference type="PANTHER" id="PTHR42756">
    <property type="entry name" value="TRANSCRIPTIONAL REGULATOR, MARR"/>
    <property type="match status" value="1"/>
</dbReference>
<sequence length="166" mass="18661">MTQQHEEKGPAQSPSTYEDAVEVARSIQPSLNKLILIFQRTAEGSSLTTSQVSIMNQLRMRGPSRVSTIAQAELIRMPTASNALYQLERRGYVERHRDEEDRRGVLVALTQLGESELAIVSQQRASALAEIMRWLEPKDLETANEVATVISKLADVYRPTMHGEQR</sequence>
<dbReference type="RefSeq" id="WP_005325935.1">
    <property type="nucleotide sequence ID" value="NZ_CP175791.1"/>
</dbReference>
<dbReference type="Pfam" id="PF01047">
    <property type="entry name" value="MarR"/>
    <property type="match status" value="1"/>
</dbReference>
<evidence type="ECO:0000313" key="6">
    <source>
        <dbReference type="Proteomes" id="UP000603369"/>
    </source>
</evidence>
<dbReference type="InterPro" id="IPR023187">
    <property type="entry name" value="Tscrpt_reg_MarR-type_CS"/>
</dbReference>
<keyword evidence="2" id="KW-0238">DNA-binding</keyword>
<dbReference type="EMBL" id="JAEHFL010000009">
    <property type="protein sequence ID" value="MBK3428247.1"/>
    <property type="molecule type" value="Genomic_DNA"/>
</dbReference>
<comment type="caution">
    <text evidence="5">The sequence shown here is derived from an EMBL/GenBank/DDBJ whole genome shotgun (WGS) entry which is preliminary data.</text>
</comment>
<dbReference type="SMART" id="SM00347">
    <property type="entry name" value="HTH_MARR"/>
    <property type="match status" value="1"/>
</dbReference>
<feature type="domain" description="HTH marR-type" evidence="4">
    <location>
        <begin position="13"/>
        <end position="158"/>
    </location>
</feature>
<proteinExistence type="predicted"/>
<reference evidence="5 6" key="1">
    <citation type="submission" date="2020-12" db="EMBL/GenBank/DDBJ databases">
        <title>Draft genome sequence of the commensal strain Corynebacterium tuberculostearicum MFP09/CIP 102622 isolated from human skin.</title>
        <authorList>
            <person name="Boukerb A.M."/>
            <person name="Janvier X."/>
            <person name="Feuilloley M.G.J."/>
            <person name="Groboillot A."/>
        </authorList>
    </citation>
    <scope>NUCLEOTIDE SEQUENCE [LARGE SCALE GENOMIC DNA]</scope>
    <source>
        <strain evidence="5 6">CIP 102622</strain>
    </source>
</reference>
<keyword evidence="3" id="KW-0804">Transcription</keyword>
<organism evidence="5 6">
    <name type="scientific">Corynebacterium tuberculostearicum</name>
    <dbReference type="NCBI Taxonomy" id="38304"/>
    <lineage>
        <taxon>Bacteria</taxon>
        <taxon>Bacillati</taxon>
        <taxon>Actinomycetota</taxon>
        <taxon>Actinomycetes</taxon>
        <taxon>Mycobacteriales</taxon>
        <taxon>Corynebacteriaceae</taxon>
        <taxon>Corynebacterium</taxon>
    </lineage>
</organism>
<evidence type="ECO:0000259" key="4">
    <source>
        <dbReference type="PROSITE" id="PS50995"/>
    </source>
</evidence>
<dbReference type="Proteomes" id="UP000603369">
    <property type="component" value="Unassembled WGS sequence"/>
</dbReference>
<dbReference type="AlphaFoldDB" id="A0A8I1HYG7"/>
<dbReference type="InterPro" id="IPR036390">
    <property type="entry name" value="WH_DNA-bd_sf"/>
</dbReference>
<gene>
    <name evidence="5" type="ORF">JDP02_06930</name>
</gene>
<dbReference type="PROSITE" id="PS50995">
    <property type="entry name" value="HTH_MARR_2"/>
    <property type="match status" value="1"/>
</dbReference>
<dbReference type="InterPro" id="IPR000835">
    <property type="entry name" value="HTH_MarR-typ"/>
</dbReference>
<dbReference type="InterPro" id="IPR036388">
    <property type="entry name" value="WH-like_DNA-bd_sf"/>
</dbReference>
<accession>A0A8I1HYG7</accession>
<dbReference type="PROSITE" id="PS01117">
    <property type="entry name" value="HTH_MARR_1"/>
    <property type="match status" value="1"/>
</dbReference>
<dbReference type="PANTHER" id="PTHR42756:SF1">
    <property type="entry name" value="TRANSCRIPTIONAL REPRESSOR OF EMRAB OPERON"/>
    <property type="match status" value="1"/>
</dbReference>
<protein>
    <submittedName>
        <fullName evidence="5">Winged helix-turn-helix transcriptional regulator</fullName>
    </submittedName>
</protein>
<dbReference type="Gene3D" id="1.10.10.10">
    <property type="entry name" value="Winged helix-like DNA-binding domain superfamily/Winged helix DNA-binding domain"/>
    <property type="match status" value="1"/>
</dbReference>
<name>A0A8I1HYG7_9CORY</name>
<evidence type="ECO:0000256" key="3">
    <source>
        <dbReference type="ARBA" id="ARBA00023163"/>
    </source>
</evidence>